<dbReference type="GO" id="GO:0000287">
    <property type="term" value="F:magnesium ion binding"/>
    <property type="evidence" value="ECO:0007669"/>
    <property type="project" value="UniProtKB-UniRule"/>
</dbReference>
<feature type="binding site" evidence="10">
    <location>
        <position position="9"/>
    </location>
    <ligand>
        <name>substrate</name>
    </ligand>
</feature>
<dbReference type="PANTHER" id="PTHR10534:SF2">
    <property type="entry name" value="PYRIDOXAL KINASE"/>
    <property type="match status" value="1"/>
</dbReference>
<dbReference type="InterPro" id="IPR029056">
    <property type="entry name" value="Ribokinase-like"/>
</dbReference>
<feature type="binding site" evidence="10">
    <location>
        <position position="182"/>
    </location>
    <ligand>
        <name>ATP</name>
        <dbReference type="ChEBI" id="CHEBI:30616"/>
    </ligand>
</feature>
<dbReference type="InterPro" id="IPR013749">
    <property type="entry name" value="PM/HMP-P_kinase-1"/>
</dbReference>
<dbReference type="SUPFAM" id="SSF53613">
    <property type="entry name" value="Ribokinase-like"/>
    <property type="match status" value="1"/>
</dbReference>
<dbReference type="FunFam" id="3.40.1190.20:FF:000008">
    <property type="entry name" value="Pyridoxal kinase PdxY"/>
    <property type="match status" value="1"/>
</dbReference>
<keyword evidence="4 10" id="KW-0547">Nucleotide-binding</keyword>
<evidence type="ECO:0000256" key="5">
    <source>
        <dbReference type="ARBA" id="ARBA00022777"/>
    </source>
</evidence>
<dbReference type="InterPro" id="IPR004625">
    <property type="entry name" value="PyrdxlKinase"/>
</dbReference>
<dbReference type="GO" id="GO:0005829">
    <property type="term" value="C:cytosol"/>
    <property type="evidence" value="ECO:0007669"/>
    <property type="project" value="TreeGrafter"/>
</dbReference>
<dbReference type="EC" id="2.7.1.35" evidence="10"/>
<comment type="subunit">
    <text evidence="2 10">Homodimer.</text>
</comment>
<feature type="binding site" evidence="10">
    <location>
        <position position="149"/>
    </location>
    <ligand>
        <name>ATP</name>
        <dbReference type="ChEBI" id="CHEBI:30616"/>
    </ligand>
</feature>
<dbReference type="RefSeq" id="WP_061475902.1">
    <property type="nucleotide sequence ID" value="NZ_JMGO02000003.1"/>
</dbReference>
<evidence type="ECO:0000259" key="11">
    <source>
        <dbReference type="Pfam" id="PF08543"/>
    </source>
</evidence>
<comment type="similarity">
    <text evidence="9 10">Belongs to the pyridoxine kinase family. PdxY subfamily.</text>
</comment>
<comment type="pathway">
    <text evidence="1 10">Cofactor metabolism; pyridoxal 5'-phosphate salvage; pyridoxal 5'-phosphate from pyridoxal: step 1/1.</text>
</comment>
<dbReference type="OrthoDB" id="9800808at2"/>
<dbReference type="PANTHER" id="PTHR10534">
    <property type="entry name" value="PYRIDOXAL KINASE"/>
    <property type="match status" value="1"/>
</dbReference>
<keyword evidence="5 10" id="KW-0418">Kinase</keyword>
<dbReference type="UniPathway" id="UPA01068">
    <property type="reaction ID" value="UER00298"/>
</dbReference>
<evidence type="ECO:0000256" key="9">
    <source>
        <dbReference type="ARBA" id="ARBA00061702"/>
    </source>
</evidence>
<evidence type="ECO:0000256" key="2">
    <source>
        <dbReference type="ARBA" id="ARBA00011738"/>
    </source>
</evidence>
<organism evidence="12 13">
    <name type="scientific">Aeromonas enteropelogenes</name>
    <name type="common">Aeromonas trota</name>
    <dbReference type="NCBI Taxonomy" id="29489"/>
    <lineage>
        <taxon>Bacteria</taxon>
        <taxon>Pseudomonadati</taxon>
        <taxon>Pseudomonadota</taxon>
        <taxon>Gammaproteobacteria</taxon>
        <taxon>Aeromonadales</taxon>
        <taxon>Aeromonadaceae</taxon>
        <taxon>Aeromonas</taxon>
    </lineage>
</organism>
<feature type="binding site" evidence="10">
    <location>
        <begin position="44"/>
        <end position="45"/>
    </location>
    <ligand>
        <name>substrate</name>
    </ligand>
</feature>
<comment type="caution">
    <text evidence="12">The sequence shown here is derived from an EMBL/GenBank/DDBJ whole genome shotgun (WGS) entry which is preliminary data.</text>
</comment>
<dbReference type="NCBIfam" id="NF004398">
    <property type="entry name" value="PRK05756.1"/>
    <property type="match status" value="1"/>
</dbReference>
<dbReference type="InterPro" id="IPR023685">
    <property type="entry name" value="Pyridoxal_kinase_PdxY"/>
</dbReference>
<dbReference type="Proteomes" id="UP000078435">
    <property type="component" value="Unassembled WGS sequence"/>
</dbReference>
<keyword evidence="7 10" id="KW-0460">Magnesium</keyword>
<comment type="function">
    <text evidence="10">Pyridoxal kinase involved in the salvage pathway of pyridoxal 5'-phosphate (PLP). Catalyzes the phosphorylation of pyridoxal to PLP.</text>
</comment>
<dbReference type="STRING" id="29489.VL01_06825"/>
<evidence type="ECO:0000313" key="13">
    <source>
        <dbReference type="Proteomes" id="UP000078435"/>
    </source>
</evidence>
<reference evidence="12 13" key="1">
    <citation type="submission" date="2016-02" db="EMBL/GenBank/DDBJ databases">
        <title>Draft genome sequence of Aeromonas trota strain 1999lcr isolated from cerebrospinal fluid (CSF).</title>
        <authorList>
            <person name="Dallagassa C.B."/>
            <person name="Prediger K.C."/>
            <person name="Weiss V.A."/>
            <person name="Assis F.E."/>
            <person name="Baura V."/>
            <person name="Cruz L.M."/>
            <person name="Souza E.M."/>
            <person name="Pedrosa F.O."/>
            <person name="Fadel-Picheth C.M."/>
        </authorList>
    </citation>
    <scope>NUCLEOTIDE SEQUENCE [LARGE SCALE GENOMIC DNA]</scope>
    <source>
        <strain evidence="12 13">1999lcr</strain>
    </source>
</reference>
<dbReference type="CDD" id="cd01173">
    <property type="entry name" value="pyridoxal_pyridoxamine_kinase"/>
    <property type="match status" value="1"/>
</dbReference>
<accession>A0A175VK23</accession>
<evidence type="ECO:0000313" key="12">
    <source>
        <dbReference type="EMBL" id="KXU80880.1"/>
    </source>
</evidence>
<evidence type="ECO:0000256" key="10">
    <source>
        <dbReference type="HAMAP-Rule" id="MF_01639"/>
    </source>
</evidence>
<gene>
    <name evidence="10" type="primary">pdxY</name>
    <name evidence="12" type="ORF">LCR_12420</name>
</gene>
<dbReference type="AlphaFoldDB" id="A0A175VK23"/>
<dbReference type="NCBIfam" id="TIGR00687">
    <property type="entry name" value="pyridox_kin"/>
    <property type="match status" value="1"/>
</dbReference>
<dbReference type="Pfam" id="PF08543">
    <property type="entry name" value="Phos_pyr_kin"/>
    <property type="match status" value="1"/>
</dbReference>
<evidence type="ECO:0000256" key="8">
    <source>
        <dbReference type="ARBA" id="ARBA00049293"/>
    </source>
</evidence>
<evidence type="ECO:0000256" key="7">
    <source>
        <dbReference type="ARBA" id="ARBA00022842"/>
    </source>
</evidence>
<sequence length="292" mass="31540">MKRVISIQSHVVFGCAGNSAAVFPMRRLGVEVWPVNTVQFSNHTQYSQGWQGMVMPAGHIGQLMAGLTDIGVLGQCDALLSGYLGSAAQGEEILAAVARLKACNPRALYFCDPVMGHPDKGCIVAPGVAEFFKDRTLACADMLAPNLLELERLTGREIHNVPEAVAACQQLRARGARLVLVKHLGRAGFGHDRFEMLLVCDEGAFHISRPLYPFARQPIGVGDLLSATMLANLLAGYEPVVAFERTNASVDAVLAQTWLVNAYELQLVAAQHEMAQPHVRIRATRLALTCAA</sequence>
<dbReference type="HAMAP" id="MF_01639">
    <property type="entry name" value="PdxY"/>
    <property type="match status" value="1"/>
</dbReference>
<dbReference type="PROSITE" id="PS51257">
    <property type="entry name" value="PROKAR_LIPOPROTEIN"/>
    <property type="match status" value="1"/>
</dbReference>
<protein>
    <recommendedName>
        <fullName evidence="10">Pyridoxal kinase PdxY</fullName>
        <shortName evidence="10">PL kinase</shortName>
        <ecNumber evidence="10">2.7.1.35</ecNumber>
    </recommendedName>
</protein>
<evidence type="ECO:0000256" key="1">
    <source>
        <dbReference type="ARBA" id="ARBA00005210"/>
    </source>
</evidence>
<dbReference type="GO" id="GO:0008478">
    <property type="term" value="F:pyridoxal kinase activity"/>
    <property type="evidence" value="ECO:0007669"/>
    <property type="project" value="UniProtKB-UniRule"/>
</dbReference>
<dbReference type="GO" id="GO:0009443">
    <property type="term" value="P:pyridoxal 5'-phosphate salvage"/>
    <property type="evidence" value="ECO:0007669"/>
    <property type="project" value="UniProtKB-UniRule"/>
</dbReference>
<comment type="caution">
    <text evidence="10">Lacks conserved residue(s) required for the propagation of feature annotation.</text>
</comment>
<dbReference type="GO" id="GO:0005524">
    <property type="term" value="F:ATP binding"/>
    <property type="evidence" value="ECO:0007669"/>
    <property type="project" value="UniProtKB-UniRule"/>
</dbReference>
<dbReference type="Gene3D" id="3.40.1190.20">
    <property type="match status" value="1"/>
</dbReference>
<evidence type="ECO:0000256" key="6">
    <source>
        <dbReference type="ARBA" id="ARBA00022840"/>
    </source>
</evidence>
<comment type="catalytic activity">
    <reaction evidence="8 10">
        <text>pyridoxal + ATP = pyridoxal 5'-phosphate + ADP + H(+)</text>
        <dbReference type="Rhea" id="RHEA:10224"/>
        <dbReference type="ChEBI" id="CHEBI:15378"/>
        <dbReference type="ChEBI" id="CHEBI:17310"/>
        <dbReference type="ChEBI" id="CHEBI:30616"/>
        <dbReference type="ChEBI" id="CHEBI:456216"/>
        <dbReference type="ChEBI" id="CHEBI:597326"/>
        <dbReference type="EC" id="2.7.1.35"/>
    </reaction>
</comment>
<feature type="binding site" evidence="10">
    <location>
        <position position="223"/>
    </location>
    <ligand>
        <name>substrate</name>
    </ligand>
</feature>
<evidence type="ECO:0000256" key="4">
    <source>
        <dbReference type="ARBA" id="ARBA00022741"/>
    </source>
</evidence>
<keyword evidence="3 10" id="KW-0808">Transferase</keyword>
<feature type="binding site" evidence="10">
    <location>
        <position position="112"/>
    </location>
    <ligand>
        <name>ATP</name>
        <dbReference type="ChEBI" id="CHEBI:30616"/>
    </ligand>
</feature>
<dbReference type="EMBL" id="JMGO02000003">
    <property type="protein sequence ID" value="KXU80880.1"/>
    <property type="molecule type" value="Genomic_DNA"/>
</dbReference>
<evidence type="ECO:0000256" key="3">
    <source>
        <dbReference type="ARBA" id="ARBA00022679"/>
    </source>
</evidence>
<keyword evidence="6 10" id="KW-0067">ATP-binding</keyword>
<feature type="binding site" evidence="10">
    <location>
        <position position="144"/>
    </location>
    <ligand>
        <name>ATP</name>
        <dbReference type="ChEBI" id="CHEBI:30616"/>
    </ligand>
</feature>
<comment type="cofactor">
    <cofactor evidence="10">
        <name>Mg(2+)</name>
        <dbReference type="ChEBI" id="CHEBI:18420"/>
    </cofactor>
</comment>
<feature type="domain" description="Pyridoxamine kinase/Phosphomethylpyrimidine kinase" evidence="11">
    <location>
        <begin position="78"/>
        <end position="261"/>
    </location>
</feature>
<name>A0A175VK23_AEREN</name>
<proteinExistence type="inferred from homology"/>